<protein>
    <submittedName>
        <fullName evidence="2">Uncharacterized protein</fullName>
    </submittedName>
</protein>
<dbReference type="AlphaFoldDB" id="A0A2H3JSB3"/>
<feature type="region of interest" description="Disordered" evidence="1">
    <location>
        <begin position="68"/>
        <end position="107"/>
    </location>
</feature>
<proteinExistence type="predicted"/>
<feature type="region of interest" description="Disordered" evidence="1">
    <location>
        <begin position="1"/>
        <end position="26"/>
    </location>
</feature>
<evidence type="ECO:0000313" key="3">
    <source>
        <dbReference type="Proteomes" id="UP000218811"/>
    </source>
</evidence>
<gene>
    <name evidence="2" type="ORF">WOLCODRAFT_158453</name>
</gene>
<sequence>MALQDMDPQSQISCTREQNQPSTVQHAREKIVHFKGAAEARGSIITIIFARLLFASRLRCPAAGDEGLAMVQQSEKRRVSTSENDKATEKRRLKKGDSGEQDGDERG</sequence>
<evidence type="ECO:0000256" key="1">
    <source>
        <dbReference type="SAM" id="MobiDB-lite"/>
    </source>
</evidence>
<feature type="compositionally biased region" description="Polar residues" evidence="1">
    <location>
        <begin position="7"/>
        <end position="25"/>
    </location>
</feature>
<name>A0A2H3JSB3_WOLCO</name>
<accession>A0A2H3JSB3</accession>
<evidence type="ECO:0000313" key="2">
    <source>
        <dbReference type="EMBL" id="PCH38917.1"/>
    </source>
</evidence>
<organism evidence="2 3">
    <name type="scientific">Wolfiporia cocos (strain MD-104)</name>
    <name type="common">Brown rot fungus</name>
    <dbReference type="NCBI Taxonomy" id="742152"/>
    <lineage>
        <taxon>Eukaryota</taxon>
        <taxon>Fungi</taxon>
        <taxon>Dikarya</taxon>
        <taxon>Basidiomycota</taxon>
        <taxon>Agaricomycotina</taxon>
        <taxon>Agaricomycetes</taxon>
        <taxon>Polyporales</taxon>
        <taxon>Phaeolaceae</taxon>
        <taxon>Wolfiporia</taxon>
    </lineage>
</organism>
<keyword evidence="3" id="KW-1185">Reference proteome</keyword>
<reference evidence="2 3" key="1">
    <citation type="journal article" date="2012" name="Science">
        <title>The Paleozoic origin of enzymatic lignin decomposition reconstructed from 31 fungal genomes.</title>
        <authorList>
            <person name="Floudas D."/>
            <person name="Binder M."/>
            <person name="Riley R."/>
            <person name="Barry K."/>
            <person name="Blanchette R.A."/>
            <person name="Henrissat B."/>
            <person name="Martinez A.T."/>
            <person name="Otillar R."/>
            <person name="Spatafora J.W."/>
            <person name="Yadav J.S."/>
            <person name="Aerts A."/>
            <person name="Benoit I."/>
            <person name="Boyd A."/>
            <person name="Carlson A."/>
            <person name="Copeland A."/>
            <person name="Coutinho P.M."/>
            <person name="de Vries R.P."/>
            <person name="Ferreira P."/>
            <person name="Findley K."/>
            <person name="Foster B."/>
            <person name="Gaskell J."/>
            <person name="Glotzer D."/>
            <person name="Gorecki P."/>
            <person name="Heitman J."/>
            <person name="Hesse C."/>
            <person name="Hori C."/>
            <person name="Igarashi K."/>
            <person name="Jurgens J.A."/>
            <person name="Kallen N."/>
            <person name="Kersten P."/>
            <person name="Kohler A."/>
            <person name="Kuees U."/>
            <person name="Kumar T.K.A."/>
            <person name="Kuo A."/>
            <person name="LaButti K."/>
            <person name="Larrondo L.F."/>
            <person name="Lindquist E."/>
            <person name="Ling A."/>
            <person name="Lombard V."/>
            <person name="Lucas S."/>
            <person name="Lundell T."/>
            <person name="Martin R."/>
            <person name="McLaughlin D.J."/>
            <person name="Morgenstern I."/>
            <person name="Morin E."/>
            <person name="Murat C."/>
            <person name="Nagy L.G."/>
            <person name="Nolan M."/>
            <person name="Ohm R.A."/>
            <person name="Patyshakuliyeva A."/>
            <person name="Rokas A."/>
            <person name="Ruiz-Duenas F.J."/>
            <person name="Sabat G."/>
            <person name="Salamov A."/>
            <person name="Samejima M."/>
            <person name="Schmutz J."/>
            <person name="Slot J.C."/>
            <person name="St John F."/>
            <person name="Stenlid J."/>
            <person name="Sun H."/>
            <person name="Sun S."/>
            <person name="Syed K."/>
            <person name="Tsang A."/>
            <person name="Wiebenga A."/>
            <person name="Young D."/>
            <person name="Pisabarro A."/>
            <person name="Eastwood D.C."/>
            <person name="Martin F."/>
            <person name="Cullen D."/>
            <person name="Grigoriev I.V."/>
            <person name="Hibbett D.S."/>
        </authorList>
    </citation>
    <scope>NUCLEOTIDE SEQUENCE [LARGE SCALE GENOMIC DNA]</scope>
    <source>
        <strain evidence="2 3">MD-104</strain>
    </source>
</reference>
<feature type="compositionally biased region" description="Basic and acidic residues" evidence="1">
    <location>
        <begin position="74"/>
        <end position="107"/>
    </location>
</feature>
<dbReference type="Proteomes" id="UP000218811">
    <property type="component" value="Unassembled WGS sequence"/>
</dbReference>
<dbReference type="EMBL" id="KB467943">
    <property type="protein sequence ID" value="PCH38917.1"/>
    <property type="molecule type" value="Genomic_DNA"/>
</dbReference>